<evidence type="ECO:0000313" key="4">
    <source>
        <dbReference type="Proteomes" id="UP000244905"/>
    </source>
</evidence>
<dbReference type="Proteomes" id="UP000244905">
    <property type="component" value="Unassembled WGS sequence"/>
</dbReference>
<dbReference type="GeneID" id="82525869"/>
<organism evidence="3 4">
    <name type="scientific">Duncaniella muris</name>
    <dbReference type="NCBI Taxonomy" id="2094150"/>
    <lineage>
        <taxon>Bacteria</taxon>
        <taxon>Pseudomonadati</taxon>
        <taxon>Bacteroidota</taxon>
        <taxon>Bacteroidia</taxon>
        <taxon>Bacteroidales</taxon>
        <taxon>Muribaculaceae</taxon>
        <taxon>Duncaniella</taxon>
    </lineage>
</organism>
<feature type="domain" description="Glycosyltransferase 2-like" evidence="2">
    <location>
        <begin position="6"/>
        <end position="147"/>
    </location>
</feature>
<evidence type="ECO:0000256" key="1">
    <source>
        <dbReference type="ARBA" id="ARBA00038494"/>
    </source>
</evidence>
<dbReference type="GO" id="GO:0016740">
    <property type="term" value="F:transferase activity"/>
    <property type="evidence" value="ECO:0007669"/>
    <property type="project" value="UniProtKB-KW"/>
</dbReference>
<dbReference type="SUPFAM" id="SSF53448">
    <property type="entry name" value="Nucleotide-diphospho-sugar transferases"/>
    <property type="match status" value="1"/>
</dbReference>
<comment type="similarity">
    <text evidence="1">Belongs to the glycosyltransferase 2 family. WaaE/KdtX subfamily.</text>
</comment>
<dbReference type="EMBL" id="PUEC01000011">
    <property type="protein sequence ID" value="PWB02558.1"/>
    <property type="molecule type" value="Genomic_DNA"/>
</dbReference>
<sequence length="253" mass="28710">MKKISATILAFNEEKRIGACLESLRGIADEIIVVDSGSTDRTVDICSRYGCRISVRKFDGFGAQRQYATSLTTHQYVLSIDADEVLSPALQESILRLKEEGFSHRVYSVARLNFYCGFPVRHCGWYPDRQIRLFDKRYANWNLRDVSEAVIFRDSVRPALLDGDILHYRCDTPQQYEAVINSHAKMKAKVLAAKDEEIGFLSPFLHGMKAFLKTFVNCGGIFEGKVGREISRQSYRAELLAYTAARKIKKSSC</sequence>
<comment type="caution">
    <text evidence="3">The sequence shown here is derived from an EMBL/GenBank/DDBJ whole genome shotgun (WGS) entry which is preliminary data.</text>
</comment>
<keyword evidence="3" id="KW-0808">Transferase</keyword>
<reference evidence="4" key="1">
    <citation type="submission" date="2018-02" db="EMBL/GenBank/DDBJ databases">
        <authorList>
            <person name="Clavel T."/>
            <person name="Strowig T."/>
        </authorList>
    </citation>
    <scope>NUCLEOTIDE SEQUENCE [LARGE SCALE GENOMIC DNA]</scope>
    <source>
        <strain evidence="4">DSM 103720</strain>
    </source>
</reference>
<dbReference type="InterPro" id="IPR029044">
    <property type="entry name" value="Nucleotide-diphossugar_trans"/>
</dbReference>
<accession>A0A2V1IR47</accession>
<dbReference type="PANTHER" id="PTHR43630">
    <property type="entry name" value="POLY-BETA-1,6-N-ACETYL-D-GLUCOSAMINE SYNTHASE"/>
    <property type="match status" value="1"/>
</dbReference>
<proteinExistence type="inferred from homology"/>
<dbReference type="Pfam" id="PF00535">
    <property type="entry name" value="Glycos_transf_2"/>
    <property type="match status" value="1"/>
</dbReference>
<evidence type="ECO:0000313" key="3">
    <source>
        <dbReference type="EMBL" id="PWB02558.1"/>
    </source>
</evidence>
<dbReference type="PANTHER" id="PTHR43630:SF2">
    <property type="entry name" value="GLYCOSYLTRANSFERASE"/>
    <property type="match status" value="1"/>
</dbReference>
<gene>
    <name evidence="3" type="ORF">C5O23_05870</name>
</gene>
<keyword evidence="4" id="KW-1185">Reference proteome</keyword>
<protein>
    <submittedName>
        <fullName evidence="3">Glycosyltransferase family 2 protein</fullName>
    </submittedName>
</protein>
<dbReference type="CDD" id="cd02511">
    <property type="entry name" value="Beta4Glucosyltransferase"/>
    <property type="match status" value="1"/>
</dbReference>
<dbReference type="AlphaFoldDB" id="A0A2V1IR47"/>
<dbReference type="Gene3D" id="3.90.550.10">
    <property type="entry name" value="Spore Coat Polysaccharide Biosynthesis Protein SpsA, Chain A"/>
    <property type="match status" value="1"/>
</dbReference>
<dbReference type="RefSeq" id="WP_107032023.1">
    <property type="nucleotide sequence ID" value="NZ_CAJSYL010000002.1"/>
</dbReference>
<evidence type="ECO:0000259" key="2">
    <source>
        <dbReference type="Pfam" id="PF00535"/>
    </source>
</evidence>
<name>A0A2V1IR47_9BACT</name>
<dbReference type="InterPro" id="IPR001173">
    <property type="entry name" value="Glyco_trans_2-like"/>
</dbReference>